<accession>A0A7G5H2D5</accession>
<organism evidence="1 2">
    <name type="scientific">Spirosoma foliorum</name>
    <dbReference type="NCBI Taxonomy" id="2710596"/>
    <lineage>
        <taxon>Bacteria</taxon>
        <taxon>Pseudomonadati</taxon>
        <taxon>Bacteroidota</taxon>
        <taxon>Cytophagia</taxon>
        <taxon>Cytophagales</taxon>
        <taxon>Cytophagaceae</taxon>
        <taxon>Spirosoma</taxon>
    </lineage>
</organism>
<reference evidence="1 2" key="1">
    <citation type="submission" date="2020-07" db="EMBL/GenBank/DDBJ databases">
        <title>Spirosoma foliorum sp. nov., isolated from the leaves on the Nejang mountain Korea, Republic of.</title>
        <authorList>
            <person name="Ho H."/>
            <person name="Lee Y.-J."/>
            <person name="Nurcahyanto D.-A."/>
            <person name="Kim S.-G."/>
        </authorList>
    </citation>
    <scope>NUCLEOTIDE SEQUENCE [LARGE SCALE GENOMIC DNA]</scope>
    <source>
        <strain evidence="1 2">PL0136</strain>
    </source>
</reference>
<evidence type="ECO:0000313" key="2">
    <source>
        <dbReference type="Proteomes" id="UP000515369"/>
    </source>
</evidence>
<proteinExistence type="predicted"/>
<dbReference type="Gene3D" id="2.180.10.10">
    <property type="entry name" value="RHS repeat-associated core"/>
    <property type="match status" value="1"/>
</dbReference>
<sequence>MNTTRLLQSFCVLLLLVGFFGCKDHLNPAIAPGDSRIRIKTITQDGGSNTSKVSAFKYDAQGRLSLIIGYQALDSSTTSVENTVFQYDSQSRLTQAQHSVVRRGSTTETYMFSYNSAGQLSGLLNSPSTYTIGLQYNTANQVSTYTKAIAVGGLVSSGGGSFTFTGSNLTSSSEKFTVRRIGEPSTFPPVYGRSVNTTYTFDDKINPFYGVFVIPAPGVFLPFAGSGVLGPFYTYYGGIDNSLNMSQNNVTSAVAGSTTTFYSYTYNVNNLPIRRITTTGGNVVETLTFEYESY</sequence>
<dbReference type="EMBL" id="CP059732">
    <property type="protein sequence ID" value="QMW05277.1"/>
    <property type="molecule type" value="Genomic_DNA"/>
</dbReference>
<dbReference type="Proteomes" id="UP000515369">
    <property type="component" value="Chromosome"/>
</dbReference>
<name>A0A7G5H2D5_9BACT</name>
<dbReference type="RefSeq" id="WP_182462623.1">
    <property type="nucleotide sequence ID" value="NZ_CP059732.1"/>
</dbReference>
<dbReference type="KEGG" id="sfol:H3H32_10510"/>
<protein>
    <recommendedName>
        <fullName evidence="3">DUF4595 domain-containing protein</fullName>
    </recommendedName>
</protein>
<evidence type="ECO:0000313" key="1">
    <source>
        <dbReference type="EMBL" id="QMW05277.1"/>
    </source>
</evidence>
<dbReference type="PROSITE" id="PS51257">
    <property type="entry name" value="PROKAR_LIPOPROTEIN"/>
    <property type="match status" value="1"/>
</dbReference>
<keyword evidence="2" id="KW-1185">Reference proteome</keyword>
<evidence type="ECO:0008006" key="3">
    <source>
        <dbReference type="Google" id="ProtNLM"/>
    </source>
</evidence>
<gene>
    <name evidence="1" type="ORF">H3H32_10510</name>
</gene>
<dbReference type="AlphaFoldDB" id="A0A7G5H2D5"/>